<dbReference type="PRINTS" id="PR00127">
    <property type="entry name" value="CLPPROTEASEP"/>
</dbReference>
<evidence type="ECO:0000313" key="7">
    <source>
        <dbReference type="EMBL" id="KAA6447583.1"/>
    </source>
</evidence>
<dbReference type="GO" id="GO:0004252">
    <property type="term" value="F:serine-type endopeptidase activity"/>
    <property type="evidence" value="ECO:0007669"/>
    <property type="project" value="InterPro"/>
</dbReference>
<sequence length="226" mass="25398">MTTDNLQQILQVKNMNETSADLYFYGDIVSSWWGAWDDTDQYPEAVKNFLDEAKGKELNIYINSGGGSVFAGIAIYNMIKRHQGYKRVYVDGLAASIASIIALAGDETYIPANAYYMIHKPWFSVSGNADDLRTHADVLDTVESGVMTIYMENAKEGVTDEQIKQMLKDETWLTGEEASQYFNVKVSDEVKAVACASDMYKEFKHTPKALTVPHSADRSKDYMFAF</sequence>
<dbReference type="InterPro" id="IPR001907">
    <property type="entry name" value="ClpP"/>
</dbReference>
<dbReference type="Gene3D" id="3.90.226.10">
    <property type="entry name" value="2-enoyl-CoA Hydratase, Chain A, domain 1"/>
    <property type="match status" value="1"/>
</dbReference>
<reference evidence="7 8" key="1">
    <citation type="submission" date="2018-08" db="EMBL/GenBank/DDBJ databases">
        <title>Bacillus phenotypic plasticity.</title>
        <authorList>
            <person name="Hurtado E."/>
        </authorList>
    </citation>
    <scope>NUCLEOTIDE SEQUENCE [LARGE SCALE GENOMIC DNA]</scope>
    <source>
        <strain evidence="7 8">427</strain>
    </source>
</reference>
<dbReference type="GO" id="GO:0006515">
    <property type="term" value="P:protein quality control for misfolded or incompletely synthesized proteins"/>
    <property type="evidence" value="ECO:0007669"/>
    <property type="project" value="TreeGrafter"/>
</dbReference>
<evidence type="ECO:0000313" key="8">
    <source>
        <dbReference type="Proteomes" id="UP000324326"/>
    </source>
</evidence>
<protein>
    <recommendedName>
        <fullName evidence="6">ATP-dependent Clp protease proteolytic subunit</fullName>
    </recommendedName>
</protein>
<keyword evidence="3 7" id="KW-0645">Protease</keyword>
<evidence type="ECO:0000256" key="3">
    <source>
        <dbReference type="ARBA" id="ARBA00022670"/>
    </source>
</evidence>
<evidence type="ECO:0000256" key="2">
    <source>
        <dbReference type="ARBA" id="ARBA00022490"/>
    </source>
</evidence>
<proteinExistence type="inferred from homology"/>
<organism evidence="7 8">
    <name type="scientific">Bacillus swezeyi</name>
    <dbReference type="NCBI Taxonomy" id="1925020"/>
    <lineage>
        <taxon>Bacteria</taxon>
        <taxon>Bacillati</taxon>
        <taxon>Bacillota</taxon>
        <taxon>Bacilli</taxon>
        <taxon>Bacillales</taxon>
        <taxon>Bacillaceae</taxon>
        <taxon>Bacillus</taxon>
    </lineage>
</organism>
<dbReference type="InterPro" id="IPR029045">
    <property type="entry name" value="ClpP/crotonase-like_dom_sf"/>
</dbReference>
<dbReference type="NCBIfam" id="NF045542">
    <property type="entry name" value="Clp_rel_HeadMat"/>
    <property type="match status" value="1"/>
</dbReference>
<evidence type="ECO:0000256" key="5">
    <source>
        <dbReference type="ARBA" id="ARBA00022825"/>
    </source>
</evidence>
<dbReference type="PANTHER" id="PTHR10381:SF70">
    <property type="entry name" value="ATP-DEPENDENT CLP PROTEASE PROTEOLYTIC SUBUNIT"/>
    <property type="match status" value="1"/>
</dbReference>
<dbReference type="CDD" id="cd07016">
    <property type="entry name" value="S14_ClpP_1"/>
    <property type="match status" value="1"/>
</dbReference>
<dbReference type="AlphaFoldDB" id="A0A5M8RKE3"/>
<evidence type="ECO:0000256" key="1">
    <source>
        <dbReference type="ARBA" id="ARBA00007039"/>
    </source>
</evidence>
<dbReference type="GO" id="GO:0051117">
    <property type="term" value="F:ATPase binding"/>
    <property type="evidence" value="ECO:0007669"/>
    <property type="project" value="TreeGrafter"/>
</dbReference>
<evidence type="ECO:0000256" key="6">
    <source>
        <dbReference type="RuleBase" id="RU003567"/>
    </source>
</evidence>
<dbReference type="GO" id="GO:0009368">
    <property type="term" value="C:endopeptidase Clp complex"/>
    <property type="evidence" value="ECO:0007669"/>
    <property type="project" value="TreeGrafter"/>
</dbReference>
<dbReference type="InterPro" id="IPR023562">
    <property type="entry name" value="ClpP/TepA"/>
</dbReference>
<dbReference type="SUPFAM" id="SSF52096">
    <property type="entry name" value="ClpP/crotonase"/>
    <property type="match status" value="1"/>
</dbReference>
<dbReference type="RefSeq" id="WP_148958307.1">
    <property type="nucleotide sequence ID" value="NZ_QSND01000005.1"/>
</dbReference>
<name>A0A5M8RKE3_9BACI</name>
<accession>A0A5M8RKE3</accession>
<evidence type="ECO:0000256" key="4">
    <source>
        <dbReference type="ARBA" id="ARBA00022801"/>
    </source>
</evidence>
<dbReference type="Proteomes" id="UP000324326">
    <property type="component" value="Unassembled WGS sequence"/>
</dbReference>
<keyword evidence="4" id="KW-0378">Hydrolase</keyword>
<gene>
    <name evidence="7" type="ORF">DX927_20115</name>
</gene>
<dbReference type="PANTHER" id="PTHR10381">
    <property type="entry name" value="ATP-DEPENDENT CLP PROTEASE PROTEOLYTIC SUBUNIT"/>
    <property type="match status" value="1"/>
</dbReference>
<keyword evidence="2" id="KW-0963">Cytoplasm</keyword>
<dbReference type="EMBL" id="QSND01000005">
    <property type="protein sequence ID" value="KAA6447583.1"/>
    <property type="molecule type" value="Genomic_DNA"/>
</dbReference>
<comment type="similarity">
    <text evidence="1 6">Belongs to the peptidase S14 family.</text>
</comment>
<keyword evidence="5" id="KW-0720">Serine protease</keyword>
<dbReference type="GO" id="GO:0004176">
    <property type="term" value="F:ATP-dependent peptidase activity"/>
    <property type="evidence" value="ECO:0007669"/>
    <property type="project" value="InterPro"/>
</dbReference>
<dbReference type="Pfam" id="PF00574">
    <property type="entry name" value="CLP_protease"/>
    <property type="match status" value="1"/>
</dbReference>
<comment type="caution">
    <text evidence="7">The sequence shown here is derived from an EMBL/GenBank/DDBJ whole genome shotgun (WGS) entry which is preliminary data.</text>
</comment>